<name>A0A8J3Q2S8_9ACTN</name>
<dbReference type="AlphaFoldDB" id="A0A8J3Q2S8"/>
<gene>
    <name evidence="2" type="ORF">Rhe02_03070</name>
</gene>
<proteinExistence type="predicted"/>
<accession>A0A8J3Q2S8</accession>
<keyword evidence="3" id="KW-1185">Reference proteome</keyword>
<dbReference type="RefSeq" id="WP_239123194.1">
    <property type="nucleotide sequence ID" value="NZ_BONY01000001.1"/>
</dbReference>
<evidence type="ECO:0000313" key="2">
    <source>
        <dbReference type="EMBL" id="GIH02240.1"/>
    </source>
</evidence>
<comment type="caution">
    <text evidence="2">The sequence shown here is derived from an EMBL/GenBank/DDBJ whole genome shotgun (WGS) entry which is preliminary data.</text>
</comment>
<evidence type="ECO:0000259" key="1">
    <source>
        <dbReference type="Pfam" id="PF04965"/>
    </source>
</evidence>
<protein>
    <recommendedName>
        <fullName evidence="1">IraD/Gp25-like domain-containing protein</fullName>
    </recommendedName>
</protein>
<sequence length="139" mass="15170">MTPPPRAILFNGAGFVAEPRSGFVLTQGGVLGLADGDAAVRQAILLLISTAPGERVMRPGYGCHLHRLVFAPNDDTTAGLAIHYVRQALLRWEPRIAIIDIDAGADLDFASYLNIRLDYRIRRSQAVDTITFALDLQKV</sequence>
<dbReference type="Gene3D" id="3.10.450.40">
    <property type="match status" value="1"/>
</dbReference>
<organism evidence="2 3">
    <name type="scientific">Rhizocola hellebori</name>
    <dbReference type="NCBI Taxonomy" id="1392758"/>
    <lineage>
        <taxon>Bacteria</taxon>
        <taxon>Bacillati</taxon>
        <taxon>Actinomycetota</taxon>
        <taxon>Actinomycetes</taxon>
        <taxon>Micromonosporales</taxon>
        <taxon>Micromonosporaceae</taxon>
        <taxon>Rhizocola</taxon>
    </lineage>
</organism>
<evidence type="ECO:0000313" key="3">
    <source>
        <dbReference type="Proteomes" id="UP000612899"/>
    </source>
</evidence>
<dbReference type="EMBL" id="BONY01000001">
    <property type="protein sequence ID" value="GIH02240.1"/>
    <property type="molecule type" value="Genomic_DNA"/>
</dbReference>
<feature type="domain" description="IraD/Gp25-like" evidence="1">
    <location>
        <begin position="35"/>
        <end position="124"/>
    </location>
</feature>
<dbReference type="Proteomes" id="UP000612899">
    <property type="component" value="Unassembled WGS sequence"/>
</dbReference>
<dbReference type="Pfam" id="PF04965">
    <property type="entry name" value="GPW_gp25"/>
    <property type="match status" value="1"/>
</dbReference>
<dbReference type="InterPro" id="IPR007048">
    <property type="entry name" value="IraD/Gp25-like"/>
</dbReference>
<dbReference type="SUPFAM" id="SSF160719">
    <property type="entry name" value="gpW/gp25-like"/>
    <property type="match status" value="1"/>
</dbReference>
<reference evidence="2" key="1">
    <citation type="submission" date="2021-01" db="EMBL/GenBank/DDBJ databases">
        <title>Whole genome shotgun sequence of Rhizocola hellebori NBRC 109834.</title>
        <authorList>
            <person name="Komaki H."/>
            <person name="Tamura T."/>
        </authorList>
    </citation>
    <scope>NUCLEOTIDE SEQUENCE</scope>
    <source>
        <strain evidence="2">NBRC 109834</strain>
    </source>
</reference>